<evidence type="ECO:0000313" key="1">
    <source>
        <dbReference type="EMBL" id="KAJ7005679.1"/>
    </source>
</evidence>
<name>A0AAD6WCP0_9ROSI</name>
<dbReference type="AlphaFoldDB" id="A0AAD6WCP0"/>
<reference evidence="1" key="1">
    <citation type="journal article" date="2023" name="Mol. Ecol. Resour.">
        <title>Chromosome-level genome assembly of a triploid poplar Populus alba 'Berolinensis'.</title>
        <authorList>
            <person name="Chen S."/>
            <person name="Yu Y."/>
            <person name="Wang X."/>
            <person name="Wang S."/>
            <person name="Zhang T."/>
            <person name="Zhou Y."/>
            <person name="He R."/>
            <person name="Meng N."/>
            <person name="Wang Y."/>
            <person name="Liu W."/>
            <person name="Liu Z."/>
            <person name="Liu J."/>
            <person name="Guo Q."/>
            <person name="Huang H."/>
            <person name="Sederoff R.R."/>
            <person name="Wang G."/>
            <person name="Qu G."/>
            <person name="Chen S."/>
        </authorList>
    </citation>
    <scope>NUCLEOTIDE SEQUENCE</scope>
    <source>
        <strain evidence="1">SC-2020</strain>
    </source>
</reference>
<evidence type="ECO:0000313" key="2">
    <source>
        <dbReference type="Proteomes" id="UP001164929"/>
    </source>
</evidence>
<gene>
    <name evidence="1" type="ORF">NC653_005102</name>
</gene>
<comment type="caution">
    <text evidence="1">The sequence shown here is derived from an EMBL/GenBank/DDBJ whole genome shotgun (WGS) entry which is preliminary data.</text>
</comment>
<proteinExistence type="predicted"/>
<keyword evidence="2" id="KW-1185">Reference proteome</keyword>
<sequence length="63" mass="6725">MLSPCSFSFGEPSIEGAASFTEEPEEFLFLIAVPCPAGSRYHAFSLPDGEVDSSDGCSFMAQK</sequence>
<dbReference type="Proteomes" id="UP001164929">
    <property type="component" value="Chromosome 2"/>
</dbReference>
<organism evidence="1 2">
    <name type="scientific">Populus alba x Populus x berolinensis</name>
    <dbReference type="NCBI Taxonomy" id="444605"/>
    <lineage>
        <taxon>Eukaryota</taxon>
        <taxon>Viridiplantae</taxon>
        <taxon>Streptophyta</taxon>
        <taxon>Embryophyta</taxon>
        <taxon>Tracheophyta</taxon>
        <taxon>Spermatophyta</taxon>
        <taxon>Magnoliopsida</taxon>
        <taxon>eudicotyledons</taxon>
        <taxon>Gunneridae</taxon>
        <taxon>Pentapetalae</taxon>
        <taxon>rosids</taxon>
        <taxon>fabids</taxon>
        <taxon>Malpighiales</taxon>
        <taxon>Salicaceae</taxon>
        <taxon>Saliceae</taxon>
        <taxon>Populus</taxon>
    </lineage>
</organism>
<accession>A0AAD6WCP0</accession>
<protein>
    <submittedName>
        <fullName evidence="1">Uncharacterized protein</fullName>
    </submittedName>
</protein>
<dbReference type="EMBL" id="JAQIZT010000002">
    <property type="protein sequence ID" value="KAJ7005679.1"/>
    <property type="molecule type" value="Genomic_DNA"/>
</dbReference>